<dbReference type="InterPro" id="IPR012296">
    <property type="entry name" value="Nuclease_put_TT1808"/>
</dbReference>
<dbReference type="Gene3D" id="3.90.1570.10">
    <property type="entry name" value="tt1808, chain A"/>
    <property type="match status" value="1"/>
</dbReference>
<dbReference type="InterPro" id="IPR011335">
    <property type="entry name" value="Restrct_endonuc-II-like"/>
</dbReference>
<dbReference type="KEGG" id="wna:KA717_25150"/>
<dbReference type="Proteomes" id="UP001065613">
    <property type="component" value="Chromosome"/>
</dbReference>
<sequence length="63" mass="6992">MVTLASRIITLETFLTLTETQPASEYSKGTITQKPMPKGKHSRIQSYLVQTINHWTVGSSRAG</sequence>
<keyword evidence="2" id="KW-0540">Nuclease</keyword>
<organism evidence="2">
    <name type="scientific">Woronichinia naegeliana WA131</name>
    <dbReference type="NCBI Taxonomy" id="2824559"/>
    <lineage>
        <taxon>Bacteria</taxon>
        <taxon>Bacillati</taxon>
        <taxon>Cyanobacteriota</taxon>
        <taxon>Cyanophyceae</taxon>
        <taxon>Synechococcales</taxon>
        <taxon>Coelosphaeriaceae</taxon>
        <taxon>Woronichinia</taxon>
    </lineage>
</organism>
<gene>
    <name evidence="2" type="ORF">KA717_25150</name>
</gene>
<feature type="domain" description="Putative restriction endonuclease" evidence="1">
    <location>
        <begin position="11"/>
        <end position="57"/>
    </location>
</feature>
<dbReference type="SUPFAM" id="SSF52980">
    <property type="entry name" value="Restriction endonuclease-like"/>
    <property type="match status" value="1"/>
</dbReference>
<accession>A0A977KSV1</accession>
<keyword evidence="2" id="KW-0255">Endonuclease</keyword>
<name>A0A977KSV1_9CYAN</name>
<evidence type="ECO:0000313" key="2">
    <source>
        <dbReference type="EMBL" id="UXE59189.1"/>
    </source>
</evidence>
<protein>
    <submittedName>
        <fullName evidence="2">Uma2 family endonuclease</fullName>
    </submittedName>
</protein>
<evidence type="ECO:0000259" key="1">
    <source>
        <dbReference type="Pfam" id="PF05685"/>
    </source>
</evidence>
<reference evidence="2" key="1">
    <citation type="submission" date="2021-04" db="EMBL/GenBank/DDBJ databases">
        <title>Genome sequence of Woronichinia naegeliana from Washington state freshwater lake bloom.</title>
        <authorList>
            <person name="Dreher T.W."/>
        </authorList>
    </citation>
    <scope>NUCLEOTIDE SEQUENCE</scope>
    <source>
        <strain evidence="2">WA131</strain>
    </source>
</reference>
<dbReference type="InterPro" id="IPR008538">
    <property type="entry name" value="Uma2"/>
</dbReference>
<proteinExistence type="predicted"/>
<dbReference type="GO" id="GO:0004519">
    <property type="term" value="F:endonuclease activity"/>
    <property type="evidence" value="ECO:0007669"/>
    <property type="project" value="UniProtKB-KW"/>
</dbReference>
<dbReference type="EMBL" id="CP073041">
    <property type="protein sequence ID" value="UXE59189.1"/>
    <property type="molecule type" value="Genomic_DNA"/>
</dbReference>
<keyword evidence="2" id="KW-0378">Hydrolase</keyword>
<dbReference type="AlphaFoldDB" id="A0A977KSV1"/>
<dbReference type="Pfam" id="PF05685">
    <property type="entry name" value="Uma2"/>
    <property type="match status" value="1"/>
</dbReference>